<dbReference type="Pfam" id="PF25293">
    <property type="entry name" value="Beta-prop_EMC1_N"/>
    <property type="match status" value="1"/>
</dbReference>
<dbReference type="InterPro" id="IPR010856">
    <property type="entry name" value="Gig2-like"/>
</dbReference>
<dbReference type="InterPro" id="IPR011678">
    <property type="entry name" value="EMC1_C"/>
</dbReference>
<dbReference type="InterPro" id="IPR027443">
    <property type="entry name" value="IPNS-like_sf"/>
</dbReference>
<comment type="similarity">
    <text evidence="2">Belongs to the EMC1 family.</text>
</comment>
<evidence type="ECO:0000313" key="14">
    <source>
        <dbReference type="EMBL" id="KAE8389128.1"/>
    </source>
</evidence>
<dbReference type="SUPFAM" id="SSF50998">
    <property type="entry name" value="Quinoprotein alcohol dehydrogenase-like"/>
    <property type="match status" value="2"/>
</dbReference>
<dbReference type="EMBL" id="ML735269">
    <property type="protein sequence ID" value="KAE8389128.1"/>
    <property type="molecule type" value="Genomic_DNA"/>
</dbReference>
<evidence type="ECO:0000256" key="2">
    <source>
        <dbReference type="ARBA" id="ARBA00007904"/>
    </source>
</evidence>
<dbReference type="InterPro" id="IPR026895">
    <property type="entry name" value="EMC1"/>
</dbReference>
<dbReference type="Gene3D" id="2.60.120.330">
    <property type="entry name" value="B-lactam Antibiotic, Isopenicillin N Synthase, Chain"/>
    <property type="match status" value="1"/>
</dbReference>
<keyword evidence="10" id="KW-0325">Glycoprotein</keyword>
<comment type="subcellular location">
    <subcellularLocation>
        <location evidence="1">Endoplasmic reticulum membrane</location>
        <topology evidence="1">Single-pass type I membrane protein</topology>
    </subcellularLocation>
</comment>
<gene>
    <name evidence="14" type="ORF">BDV23DRAFT_173309</name>
</gene>
<keyword evidence="8 11" id="KW-1133">Transmembrane helix</keyword>
<evidence type="ECO:0000256" key="6">
    <source>
        <dbReference type="ARBA" id="ARBA00022729"/>
    </source>
</evidence>
<proteinExistence type="inferred from homology"/>
<dbReference type="InterPro" id="IPR011047">
    <property type="entry name" value="Quinoprotein_ADH-like_sf"/>
</dbReference>
<evidence type="ECO:0000256" key="5">
    <source>
        <dbReference type="ARBA" id="ARBA00022692"/>
    </source>
</evidence>
<keyword evidence="7" id="KW-0256">Endoplasmic reticulum</keyword>
<sequence>MAMSRVLSRTAVRAVTTSSSVQTTKAAGDISSVFPSLRPDYKPEPLPPRFKDLKSQYFLKNEEALTKSWKRLLPSLEEEVDKIKSKGSDIIPSVDYADIISGNVSDKVLAEIRHRGTVVVRNVLPRGVAREYKERIEDYVAANKERVKAFPPESPAVYELYWTPSQAEARAHPNMLGTQRFLQRLWHSSDPNTKISTRNPLTYADRLRIRMPGDSKFTLGPHVDGGSLERWEDPEYSRVYTKIFEGKWEEYDPWDSKHRIAAKMDLYNGAGACSMLRFFQGWLSMSKTAPGEGSLHVCPMIVHSTAYTILRPFFDPQTSQPSLDATFPGSVPGACQEYNPVTHPHLGLESTMVSVPEVEPGDYVAWHCDSLHSVDKEHRGTGDSSVLYIPATPMCDMNVDYLLKQRKAAQAYSPPWDFPGAGGPGEIGFKGALDWDSLNPEGLRAIGLGDKPWEITPEMAEVEIITMRLQATLLLLASCVPSTLAIYRDEVDHIDFHHALLGAPSSHSTFFLKPSSSSNASLLYTLSEKSLLGAVNPRDGSLVWRQNVSRSAVPAESGILRASDGTNAIVSAVGDYISSWSALDGKLIWESWFFDESIADLELLELEDAATPSAAKDTIALFGGKTGAVRRLDGDLGKAKWEHRDESGDIPFQVSSSSTDVFYISLQSALLKGYKIKVTSLDLLTGRQKQQLTLNSEGDISGPESVLFVGANTASPLIVWTDKTQKALKVNVIGTKQVSTMNIDNTSGEEIRSITVHAPKHLNSLPHFLVLYQTQSTSWAEVYHVNLQSATVSKAYDLPRLEGWSAFSTSTKDANVYFTRVTQSEVTVVSSASHAILGRWPLQAPPMDHALHAVSEVVSKGDSVAVRSAAVLESGDWQLIRNGQTEWTRYEALAGALAANWAEEEYQEELVHQLEVEGHETLYGAYAHRVKRHVKDLEHLPEWLKDLPKRILTSFLTDEVSNLDSFGISKPVIVATENGRVYALDSANHGAVSWSVKAAESDSWNPVAVVTQPGTATVYSDDGSSVTLNITSGEIIKRTPATTKLRSVAIIDDSPSSLIVGIRFFVTLGGNDRVLGWSASNNKFPIWEFLPPQGQKIIHATSRPAHDPVASIGKVLGDRSVLYKYLNPNLVLVTAAGESSATFYLLDAVSGQILHASTQDGVDTTQPIASAMSENWFAYSFWGEPSGPSDAKGYQLVISELYESSIPNDRGPLGSVSNYSSFDALPLPYVVSQSFIISEPISHMAVTQTRQGITTRQLLCVLPSSNSLVGIPRPFLDARRPVDRDPTSTEAEEGLFKYNPFLEFDGKWYLSHARDVAGIKKVLSAPTLLESTSLIFAFGGDIFATRATPSQAFDILGKGFSKVQLLMTIVALTVGVTILAPIVRRKQVNQIWKAS</sequence>
<dbReference type="InterPro" id="IPR015943">
    <property type="entry name" value="WD40/YVTN_repeat-like_dom_sf"/>
</dbReference>
<dbReference type="OrthoDB" id="28092at2759"/>
<dbReference type="GO" id="GO:0034975">
    <property type="term" value="P:protein folding in endoplasmic reticulum"/>
    <property type="evidence" value="ECO:0007669"/>
    <property type="project" value="TreeGrafter"/>
</dbReference>
<dbReference type="SUPFAM" id="SSF51197">
    <property type="entry name" value="Clavaminate synthase-like"/>
    <property type="match status" value="1"/>
</dbReference>
<dbReference type="GO" id="GO:0072546">
    <property type="term" value="C:EMC complex"/>
    <property type="evidence" value="ECO:0007669"/>
    <property type="project" value="InterPro"/>
</dbReference>
<evidence type="ECO:0000256" key="10">
    <source>
        <dbReference type="ARBA" id="ARBA00023180"/>
    </source>
</evidence>
<feature type="domain" description="ER membrane protein complex subunit 1 C-terminal" evidence="12">
    <location>
        <begin position="1173"/>
        <end position="1392"/>
    </location>
</feature>
<evidence type="ECO:0000256" key="3">
    <source>
        <dbReference type="ARBA" id="ARBA00011276"/>
    </source>
</evidence>
<organism evidence="14">
    <name type="scientific">Petromyces alliaceus</name>
    <name type="common">Aspergillus alliaceus</name>
    <dbReference type="NCBI Taxonomy" id="209559"/>
    <lineage>
        <taxon>Eukaryota</taxon>
        <taxon>Fungi</taxon>
        <taxon>Dikarya</taxon>
        <taxon>Ascomycota</taxon>
        <taxon>Pezizomycotina</taxon>
        <taxon>Eurotiomycetes</taxon>
        <taxon>Eurotiomycetidae</taxon>
        <taxon>Eurotiales</taxon>
        <taxon>Aspergillaceae</taxon>
        <taxon>Aspergillus</taxon>
        <taxon>Aspergillus subgen. Circumdati</taxon>
    </lineage>
</organism>
<dbReference type="Pfam" id="PF07350">
    <property type="entry name" value="Gig2-like"/>
    <property type="match status" value="1"/>
</dbReference>
<evidence type="ECO:0000256" key="8">
    <source>
        <dbReference type="ARBA" id="ARBA00022989"/>
    </source>
</evidence>
<evidence type="ECO:0000259" key="13">
    <source>
        <dbReference type="Pfam" id="PF25293"/>
    </source>
</evidence>
<comment type="subunit">
    <text evidence="3">Component of the ER membrane protein complex (EMC).</text>
</comment>
<evidence type="ECO:0000256" key="11">
    <source>
        <dbReference type="SAM" id="Phobius"/>
    </source>
</evidence>
<dbReference type="PANTHER" id="PTHR21573:SF0">
    <property type="entry name" value="ER MEMBRANE PROTEIN COMPLEX SUBUNIT 1"/>
    <property type="match status" value="1"/>
</dbReference>
<keyword evidence="5 11" id="KW-0812">Transmembrane</keyword>
<evidence type="ECO:0000256" key="1">
    <source>
        <dbReference type="ARBA" id="ARBA00004115"/>
    </source>
</evidence>
<evidence type="ECO:0000256" key="9">
    <source>
        <dbReference type="ARBA" id="ARBA00023136"/>
    </source>
</evidence>
<dbReference type="Proteomes" id="UP000326877">
    <property type="component" value="Unassembled WGS sequence"/>
</dbReference>
<keyword evidence="6" id="KW-0732">Signal</keyword>
<dbReference type="Pfam" id="PF07774">
    <property type="entry name" value="EMC1_C"/>
    <property type="match status" value="1"/>
</dbReference>
<dbReference type="InterPro" id="IPR058545">
    <property type="entry name" value="Beta-prop_EMC1_1st"/>
</dbReference>
<reference evidence="14" key="1">
    <citation type="submission" date="2019-04" db="EMBL/GenBank/DDBJ databases">
        <title>Friends and foes A comparative genomics studyof 23 Aspergillus species from section Flavi.</title>
        <authorList>
            <consortium name="DOE Joint Genome Institute"/>
            <person name="Kjaerbolling I."/>
            <person name="Vesth T."/>
            <person name="Frisvad J.C."/>
            <person name="Nybo J.L."/>
            <person name="Theobald S."/>
            <person name="Kildgaard S."/>
            <person name="Isbrandt T."/>
            <person name="Kuo A."/>
            <person name="Sato A."/>
            <person name="Lyhne E.K."/>
            <person name="Kogle M.E."/>
            <person name="Wiebenga A."/>
            <person name="Kun R.S."/>
            <person name="Lubbers R.J."/>
            <person name="Makela M.R."/>
            <person name="Barry K."/>
            <person name="Chovatia M."/>
            <person name="Clum A."/>
            <person name="Daum C."/>
            <person name="Haridas S."/>
            <person name="He G."/>
            <person name="LaButti K."/>
            <person name="Lipzen A."/>
            <person name="Mondo S."/>
            <person name="Riley R."/>
            <person name="Salamov A."/>
            <person name="Simmons B.A."/>
            <person name="Magnuson J.K."/>
            <person name="Henrissat B."/>
            <person name="Mortensen U.H."/>
            <person name="Larsen T.O."/>
            <person name="Devries R.P."/>
            <person name="Grigoriev I.V."/>
            <person name="Machida M."/>
            <person name="Baker S.E."/>
            <person name="Andersen M.R."/>
        </authorList>
    </citation>
    <scope>NUCLEOTIDE SEQUENCE [LARGE SCALE GENOMIC DNA]</scope>
    <source>
        <strain evidence="14">IBT 14317</strain>
    </source>
</reference>
<keyword evidence="9 11" id="KW-0472">Membrane</keyword>
<dbReference type="PANTHER" id="PTHR21573">
    <property type="entry name" value="ER MEMBRANE PROTEIN COMPLEX SUBUNIT 1"/>
    <property type="match status" value="1"/>
</dbReference>
<dbReference type="Gene3D" id="2.130.10.10">
    <property type="entry name" value="YVTN repeat-like/Quinoprotein amine dehydrogenase"/>
    <property type="match status" value="2"/>
</dbReference>
<name>A0A5N7C5I0_PETAA</name>
<accession>A0A5N7C5I0</accession>
<protein>
    <recommendedName>
        <fullName evidence="4">ER membrane protein complex subunit 1</fullName>
    </recommendedName>
</protein>
<evidence type="ECO:0000256" key="4">
    <source>
        <dbReference type="ARBA" id="ARBA00020824"/>
    </source>
</evidence>
<evidence type="ECO:0000259" key="12">
    <source>
        <dbReference type="Pfam" id="PF07774"/>
    </source>
</evidence>
<feature type="domain" description="EMC1 first beta-propeller" evidence="13">
    <location>
        <begin position="485"/>
        <end position="891"/>
    </location>
</feature>
<feature type="transmembrane region" description="Helical" evidence="11">
    <location>
        <begin position="1365"/>
        <end position="1383"/>
    </location>
</feature>
<evidence type="ECO:0000256" key="7">
    <source>
        <dbReference type="ARBA" id="ARBA00022824"/>
    </source>
</evidence>